<evidence type="ECO:0000313" key="2">
    <source>
        <dbReference type="Proteomes" id="UP000679848"/>
    </source>
</evidence>
<evidence type="ECO:0000313" key="1">
    <source>
        <dbReference type="EMBL" id="BCK83721.1"/>
    </source>
</evidence>
<dbReference type="KEGG" id="pfaa:MM59RIKEN_10400"/>
<protein>
    <recommendedName>
        <fullName evidence="3">DUF3301 domain-containing protein</fullName>
    </recommendedName>
</protein>
<gene>
    <name evidence="1" type="ORF">MM59RIKEN_10400</name>
</gene>
<dbReference type="AlphaFoldDB" id="A0A810QDG9"/>
<name>A0A810QDG9_9FIRM</name>
<dbReference type="Proteomes" id="UP000679848">
    <property type="component" value="Chromosome"/>
</dbReference>
<dbReference type="EMBL" id="AP023420">
    <property type="protein sequence ID" value="BCK83721.1"/>
    <property type="molecule type" value="Genomic_DNA"/>
</dbReference>
<reference evidence="1" key="1">
    <citation type="submission" date="2020-09" db="EMBL/GenBank/DDBJ databases">
        <title>New species isolated from human feces.</title>
        <authorList>
            <person name="Kitahara M."/>
            <person name="Shigeno Y."/>
            <person name="Shime M."/>
            <person name="Matsumoto Y."/>
            <person name="Nakamura S."/>
            <person name="Motooka D."/>
            <person name="Fukuoka S."/>
            <person name="Nishikawa H."/>
            <person name="Benno Y."/>
        </authorList>
    </citation>
    <scope>NUCLEOTIDE SEQUENCE</scope>
    <source>
        <strain evidence="1">MM59</strain>
    </source>
</reference>
<sequence length="129" mass="14741">MGKEKRVLRVLALSLTGIFLLLLLWGLSPGPEWLARFAAERYARRYACDYSCHALVIEGEISRRVAGTFQVRYPSWIVLLSREDDPDRQGIVLRLELKDGIFPTAVTEASWWTPEESMERPEIPLPVSP</sequence>
<proteinExistence type="predicted"/>
<dbReference type="RefSeq" id="WP_213542841.1">
    <property type="nucleotide sequence ID" value="NZ_AP023420.1"/>
</dbReference>
<evidence type="ECO:0008006" key="3">
    <source>
        <dbReference type="Google" id="ProtNLM"/>
    </source>
</evidence>
<keyword evidence="2" id="KW-1185">Reference proteome</keyword>
<organism evidence="1 2">
    <name type="scientific">Pusillibacter faecalis</name>
    <dbReference type="NCBI Taxonomy" id="2714358"/>
    <lineage>
        <taxon>Bacteria</taxon>
        <taxon>Bacillati</taxon>
        <taxon>Bacillota</taxon>
        <taxon>Clostridia</taxon>
        <taxon>Eubacteriales</taxon>
        <taxon>Oscillospiraceae</taxon>
        <taxon>Pusillibacter</taxon>
    </lineage>
</organism>
<accession>A0A810QDG9</accession>